<comment type="caution">
    <text evidence="2">The sequence shown here is derived from an EMBL/GenBank/DDBJ whole genome shotgun (WGS) entry which is preliminary data.</text>
</comment>
<reference evidence="2" key="1">
    <citation type="submission" date="2021-02" db="EMBL/GenBank/DDBJ databases">
        <authorList>
            <person name="Dougan E. K."/>
            <person name="Rhodes N."/>
            <person name="Thang M."/>
            <person name="Chan C."/>
        </authorList>
    </citation>
    <scope>NUCLEOTIDE SEQUENCE</scope>
</reference>
<proteinExistence type="predicted"/>
<accession>A0A812J8Z1</accession>
<dbReference type="OrthoDB" id="10250354at2759"/>
<keyword evidence="3" id="KW-1185">Reference proteome</keyword>
<dbReference type="AlphaFoldDB" id="A0A812J8Z1"/>
<protein>
    <submittedName>
        <fullName evidence="2">SLU7 protein</fullName>
    </submittedName>
</protein>
<organism evidence="2 3">
    <name type="scientific">Symbiodinium pilosum</name>
    <name type="common">Dinoflagellate</name>
    <dbReference type="NCBI Taxonomy" id="2952"/>
    <lineage>
        <taxon>Eukaryota</taxon>
        <taxon>Sar</taxon>
        <taxon>Alveolata</taxon>
        <taxon>Dinophyceae</taxon>
        <taxon>Suessiales</taxon>
        <taxon>Symbiodiniaceae</taxon>
        <taxon>Symbiodinium</taxon>
    </lineage>
</organism>
<name>A0A812J8Z1_SYMPI</name>
<evidence type="ECO:0000256" key="1">
    <source>
        <dbReference type="SAM" id="MobiDB-lite"/>
    </source>
</evidence>
<dbReference type="Proteomes" id="UP000649617">
    <property type="component" value="Unassembled WGS sequence"/>
</dbReference>
<evidence type="ECO:0000313" key="2">
    <source>
        <dbReference type="EMBL" id="CAE7203073.1"/>
    </source>
</evidence>
<dbReference type="EMBL" id="CAJNIZ010001925">
    <property type="protein sequence ID" value="CAE7203073.1"/>
    <property type="molecule type" value="Genomic_DNA"/>
</dbReference>
<feature type="compositionally biased region" description="Basic and acidic residues" evidence="1">
    <location>
        <begin position="11"/>
        <end position="21"/>
    </location>
</feature>
<feature type="region of interest" description="Disordered" evidence="1">
    <location>
        <begin position="1"/>
        <end position="33"/>
    </location>
</feature>
<evidence type="ECO:0000313" key="3">
    <source>
        <dbReference type="Proteomes" id="UP000649617"/>
    </source>
</evidence>
<gene>
    <name evidence="2" type="primary">SLU7</name>
    <name evidence="2" type="ORF">SPIL2461_LOCUS1881</name>
</gene>
<sequence length="281" mass="31746">MDPTLAARFARQKEKHEKGEEVAEIGSRANQTTQLDPVLAQRWEKLQTGKCAVEDDIGSKAERTVKLDPKLAKRWSQQQELVDSGLYEVEIGSTADQSTKLDPVLAKHWAAAHERSLAGKEYPDPEEAGPKVDFSRKDTELAKRFAKLQRQAQRNEGGEAKRCQLQFSAGEVKKHEVSWSRDGASRLQWSAVVLEDLTIDLEVCAVVRIPCAEEMTETIVLQRNARGGTFVGTLDARSDRRLLVRQGEEQFRREVISVVFKFSNSFSWFTGKEVELVFLQD</sequence>